<evidence type="ECO:0000256" key="1">
    <source>
        <dbReference type="SAM" id="Phobius"/>
    </source>
</evidence>
<evidence type="ECO:0008006" key="4">
    <source>
        <dbReference type="Google" id="ProtNLM"/>
    </source>
</evidence>
<comment type="caution">
    <text evidence="2">The sequence shown here is derived from an EMBL/GenBank/DDBJ whole genome shotgun (WGS) entry which is preliminary data.</text>
</comment>
<evidence type="ECO:0000313" key="3">
    <source>
        <dbReference type="Proteomes" id="UP001501310"/>
    </source>
</evidence>
<feature type="transmembrane region" description="Helical" evidence="1">
    <location>
        <begin position="42"/>
        <end position="62"/>
    </location>
</feature>
<sequence>MALRLPGTWEYGRFLDEEVTVFFAYAWNFDPSSALFRPFAGYWNLAANGITAVLVSAVKAGLISLENAPYVTMLLGLASQLLPIALLLTGEANWLRKRSVRFVACLLVALAPGVDEVYLNVVHIQFHLALCVGIILALDAPTSRAGKLLSGTILLTAPLCGPGAILFLPLFGLRALLERDRARFVQVGILAAGTAIQLLIFYTPSAARGVPMAPVLLGAALFVRIVVLAVLGPLMAVVVGNLGQQAEMAGNPWILPLFAGAAVAAFAALAWWSLKRRDGAVWLVGSALLVAIISFGLGAAGQSSLPHRFALTPYNGPRYNYIPLVLLALAMLVFSTRPDGRGRKIARGLVIVYLVMAGLSFRIALPEYANGVSWRGEVAAWRADPDYKLRAWPRQVTADLSGRRYPCPGRFPAHGNPADPRYCESGWVSAFYPNEARQR</sequence>
<feature type="transmembrane region" description="Helical" evidence="1">
    <location>
        <begin position="279"/>
        <end position="299"/>
    </location>
</feature>
<dbReference type="RefSeq" id="WP_344710264.1">
    <property type="nucleotide sequence ID" value="NZ_BAAAZD010000002.1"/>
</dbReference>
<feature type="transmembrane region" description="Helical" evidence="1">
    <location>
        <begin position="124"/>
        <end position="141"/>
    </location>
</feature>
<proteinExistence type="predicted"/>
<feature type="transmembrane region" description="Helical" evidence="1">
    <location>
        <begin position="184"/>
        <end position="203"/>
    </location>
</feature>
<dbReference type="Proteomes" id="UP001501310">
    <property type="component" value="Unassembled WGS sequence"/>
</dbReference>
<feature type="transmembrane region" description="Helical" evidence="1">
    <location>
        <begin position="215"/>
        <end position="241"/>
    </location>
</feature>
<name>A0ABP7S782_9SPHN</name>
<protein>
    <recommendedName>
        <fullName evidence="4">DUF2029 domain-containing protein</fullName>
    </recommendedName>
</protein>
<dbReference type="EMBL" id="BAAAZD010000002">
    <property type="protein sequence ID" value="GAA4007763.1"/>
    <property type="molecule type" value="Genomic_DNA"/>
</dbReference>
<gene>
    <name evidence="2" type="ORF">GCM10022211_21430</name>
</gene>
<accession>A0ABP7S782</accession>
<keyword evidence="1" id="KW-0812">Transmembrane</keyword>
<feature type="transmembrane region" description="Helical" evidence="1">
    <location>
        <begin position="153"/>
        <end position="172"/>
    </location>
</feature>
<feature type="transmembrane region" description="Helical" evidence="1">
    <location>
        <begin position="319"/>
        <end position="336"/>
    </location>
</feature>
<organism evidence="2 3">
    <name type="scientific">Sphingomonas humi</name>
    <dbReference type="NCBI Taxonomy" id="335630"/>
    <lineage>
        <taxon>Bacteria</taxon>
        <taxon>Pseudomonadati</taxon>
        <taxon>Pseudomonadota</taxon>
        <taxon>Alphaproteobacteria</taxon>
        <taxon>Sphingomonadales</taxon>
        <taxon>Sphingomonadaceae</taxon>
        <taxon>Sphingomonas</taxon>
    </lineage>
</organism>
<feature type="transmembrane region" description="Helical" evidence="1">
    <location>
        <begin position="348"/>
        <end position="365"/>
    </location>
</feature>
<evidence type="ECO:0000313" key="2">
    <source>
        <dbReference type="EMBL" id="GAA4007763.1"/>
    </source>
</evidence>
<keyword evidence="3" id="KW-1185">Reference proteome</keyword>
<feature type="transmembrane region" description="Helical" evidence="1">
    <location>
        <begin position="68"/>
        <end position="88"/>
    </location>
</feature>
<keyword evidence="1" id="KW-0472">Membrane</keyword>
<feature type="transmembrane region" description="Helical" evidence="1">
    <location>
        <begin position="253"/>
        <end position="272"/>
    </location>
</feature>
<keyword evidence="1" id="KW-1133">Transmembrane helix</keyword>
<reference evidence="3" key="1">
    <citation type="journal article" date="2019" name="Int. J. Syst. Evol. Microbiol.">
        <title>The Global Catalogue of Microorganisms (GCM) 10K type strain sequencing project: providing services to taxonomists for standard genome sequencing and annotation.</title>
        <authorList>
            <consortium name="The Broad Institute Genomics Platform"/>
            <consortium name="The Broad Institute Genome Sequencing Center for Infectious Disease"/>
            <person name="Wu L."/>
            <person name="Ma J."/>
        </authorList>
    </citation>
    <scope>NUCLEOTIDE SEQUENCE [LARGE SCALE GENOMIC DNA]</scope>
    <source>
        <strain evidence="3">JCM 16603</strain>
    </source>
</reference>